<gene>
    <name evidence="5" type="primary">ydbM</name>
    <name evidence="5" type="ORF">OJF2_71670</name>
</gene>
<dbReference type="OrthoDB" id="9785203at2"/>
<dbReference type="Pfam" id="PF02771">
    <property type="entry name" value="Acyl-CoA_dh_N"/>
    <property type="match status" value="1"/>
</dbReference>
<evidence type="ECO:0000256" key="2">
    <source>
        <dbReference type="SAM" id="MobiDB-lite"/>
    </source>
</evidence>
<dbReference type="Proteomes" id="UP000324233">
    <property type="component" value="Chromosome"/>
</dbReference>
<dbReference type="InterPro" id="IPR013107">
    <property type="entry name" value="Acyl-CoA_DH_C"/>
</dbReference>
<dbReference type="SUPFAM" id="SSF56645">
    <property type="entry name" value="Acyl-CoA dehydrogenase NM domain-like"/>
    <property type="match status" value="1"/>
</dbReference>
<evidence type="ECO:0000313" key="6">
    <source>
        <dbReference type="Proteomes" id="UP000324233"/>
    </source>
</evidence>
<dbReference type="RefSeq" id="WP_148597998.1">
    <property type="nucleotide sequence ID" value="NZ_CP042997.1"/>
</dbReference>
<dbReference type="GO" id="GO:0050660">
    <property type="term" value="F:flavin adenine dinucleotide binding"/>
    <property type="evidence" value="ECO:0007669"/>
    <property type="project" value="InterPro"/>
</dbReference>
<dbReference type="InterPro" id="IPR037069">
    <property type="entry name" value="AcylCoA_DH/ox_N_sf"/>
</dbReference>
<proteinExistence type="predicted"/>
<dbReference type="Gene3D" id="2.40.110.10">
    <property type="entry name" value="Butyryl-CoA Dehydrogenase, subunit A, domain 2"/>
    <property type="match status" value="1"/>
</dbReference>
<feature type="domain" description="Acyl-CoA dehydrogenase/oxidase N-terminal" evidence="3">
    <location>
        <begin position="12"/>
        <end position="118"/>
    </location>
</feature>
<keyword evidence="6" id="KW-1185">Reference proteome</keyword>
<dbReference type="EMBL" id="CP042997">
    <property type="protein sequence ID" value="QEH38564.1"/>
    <property type="molecule type" value="Genomic_DNA"/>
</dbReference>
<accession>A0A5B9WEC8</accession>
<evidence type="ECO:0000259" key="3">
    <source>
        <dbReference type="Pfam" id="PF02771"/>
    </source>
</evidence>
<dbReference type="PANTHER" id="PTHR43884">
    <property type="entry name" value="ACYL-COA DEHYDROGENASE"/>
    <property type="match status" value="1"/>
</dbReference>
<dbReference type="InterPro" id="IPR036250">
    <property type="entry name" value="AcylCo_DH-like_C"/>
</dbReference>
<organism evidence="5 6">
    <name type="scientific">Aquisphaera giovannonii</name>
    <dbReference type="NCBI Taxonomy" id="406548"/>
    <lineage>
        <taxon>Bacteria</taxon>
        <taxon>Pseudomonadati</taxon>
        <taxon>Planctomycetota</taxon>
        <taxon>Planctomycetia</taxon>
        <taxon>Isosphaerales</taxon>
        <taxon>Isosphaeraceae</taxon>
        <taxon>Aquisphaera</taxon>
    </lineage>
</organism>
<sequence length="411" mass="45202">MTTSPHGSGGELIERISALARGKFAARADRYDREAAFPAEDFEDLFRAGLLAPAAPRELGGLGLGPESGLYTLWMLTKELARADMALARCWEGHVNCQVLLSALADERQQRRWFEGIVGRGEIWAAWSGEPQARIPGQKARFGTAVRPVTGGYLVDGTKVFATGSRTARWAILLVNLQGPGGARHSSAVDGLLLLACDLADPSVQFDESWWDPIGMRGTVSYLVRFRETFIPAENRIGHPGQYLREGWQALFSPHYGATFLGGAEGACDYALDYIRAQDKAGDPYVQQRVATMALNLESAHLWLRRVADLWQARRAAEARSAGIRARYLLEAWATDTVRQALHTCGARGLIRPSPLERIYRDLSFYVLHDNSDQVLATIGREILGQSHDASFFNAPPRPASGDANGRRPES</sequence>
<dbReference type="Gene3D" id="1.10.540.10">
    <property type="entry name" value="Acyl-CoA dehydrogenase/oxidase, N-terminal domain"/>
    <property type="match status" value="1"/>
</dbReference>
<dbReference type="InterPro" id="IPR046373">
    <property type="entry name" value="Acyl-CoA_Oxase/DH_mid-dom_sf"/>
</dbReference>
<dbReference type="GO" id="GO:0003995">
    <property type="term" value="F:acyl-CoA dehydrogenase activity"/>
    <property type="evidence" value="ECO:0007669"/>
    <property type="project" value="TreeGrafter"/>
</dbReference>
<evidence type="ECO:0000313" key="5">
    <source>
        <dbReference type="EMBL" id="QEH38564.1"/>
    </source>
</evidence>
<evidence type="ECO:0000256" key="1">
    <source>
        <dbReference type="ARBA" id="ARBA00023002"/>
    </source>
</evidence>
<dbReference type="Pfam" id="PF08028">
    <property type="entry name" value="Acyl-CoA_dh_2"/>
    <property type="match status" value="1"/>
</dbReference>
<dbReference type="CDD" id="cd00567">
    <property type="entry name" value="ACAD"/>
    <property type="match status" value="1"/>
</dbReference>
<dbReference type="PANTHER" id="PTHR43884:SF12">
    <property type="entry name" value="ISOVALERYL-COA DEHYDROGENASE, MITOCHONDRIAL-RELATED"/>
    <property type="match status" value="1"/>
</dbReference>
<dbReference type="KEGG" id="agv:OJF2_71670"/>
<dbReference type="Gene3D" id="1.20.140.10">
    <property type="entry name" value="Butyryl-CoA Dehydrogenase, subunit A, domain 3"/>
    <property type="match status" value="1"/>
</dbReference>
<reference evidence="5 6" key="1">
    <citation type="submission" date="2019-08" db="EMBL/GenBank/DDBJ databases">
        <title>Deep-cultivation of Planctomycetes and their phenomic and genomic characterization uncovers novel biology.</title>
        <authorList>
            <person name="Wiegand S."/>
            <person name="Jogler M."/>
            <person name="Boedeker C."/>
            <person name="Pinto D."/>
            <person name="Vollmers J."/>
            <person name="Rivas-Marin E."/>
            <person name="Kohn T."/>
            <person name="Peeters S.H."/>
            <person name="Heuer A."/>
            <person name="Rast P."/>
            <person name="Oberbeckmann S."/>
            <person name="Bunk B."/>
            <person name="Jeske O."/>
            <person name="Meyerdierks A."/>
            <person name="Storesund J.E."/>
            <person name="Kallscheuer N."/>
            <person name="Luecker S."/>
            <person name="Lage O.M."/>
            <person name="Pohl T."/>
            <person name="Merkel B.J."/>
            <person name="Hornburger P."/>
            <person name="Mueller R.-W."/>
            <person name="Bruemmer F."/>
            <person name="Labrenz M."/>
            <person name="Spormann A.M."/>
            <person name="Op den Camp H."/>
            <person name="Overmann J."/>
            <person name="Amann R."/>
            <person name="Jetten M.S.M."/>
            <person name="Mascher T."/>
            <person name="Medema M.H."/>
            <person name="Devos D.P."/>
            <person name="Kaster A.-K."/>
            <person name="Ovreas L."/>
            <person name="Rohde M."/>
            <person name="Galperin M.Y."/>
            <person name="Jogler C."/>
        </authorList>
    </citation>
    <scope>NUCLEOTIDE SEQUENCE [LARGE SCALE GENOMIC DNA]</scope>
    <source>
        <strain evidence="5 6">OJF2</strain>
    </source>
</reference>
<dbReference type="SUPFAM" id="SSF47203">
    <property type="entry name" value="Acyl-CoA dehydrogenase C-terminal domain-like"/>
    <property type="match status" value="1"/>
</dbReference>
<feature type="domain" description="Acyl-CoA dehydrogenase C-terminal" evidence="4">
    <location>
        <begin position="257"/>
        <end position="369"/>
    </location>
</feature>
<dbReference type="InterPro" id="IPR013786">
    <property type="entry name" value="AcylCoA_DH/ox_N"/>
</dbReference>
<feature type="region of interest" description="Disordered" evidence="2">
    <location>
        <begin position="390"/>
        <end position="411"/>
    </location>
</feature>
<name>A0A5B9WEC8_9BACT</name>
<evidence type="ECO:0000259" key="4">
    <source>
        <dbReference type="Pfam" id="PF08028"/>
    </source>
</evidence>
<dbReference type="EC" id="1.3.99.-" evidence="5"/>
<dbReference type="AlphaFoldDB" id="A0A5B9WEC8"/>
<protein>
    <submittedName>
        <fullName evidence="5">Acyl-CoA dehydrogenase YdbM</fullName>
        <ecNumber evidence="5">1.3.99.-</ecNumber>
    </submittedName>
</protein>
<dbReference type="PIRSF" id="PIRSF016578">
    <property type="entry name" value="HsaA"/>
    <property type="match status" value="1"/>
</dbReference>
<dbReference type="InterPro" id="IPR009100">
    <property type="entry name" value="AcylCoA_DH/oxidase_NM_dom_sf"/>
</dbReference>
<keyword evidence="1 5" id="KW-0560">Oxidoreductase</keyword>